<dbReference type="InterPro" id="IPR032867">
    <property type="entry name" value="DYW_dom"/>
</dbReference>
<dbReference type="CDD" id="cd04481">
    <property type="entry name" value="RPA1_DBD_B_like"/>
    <property type="match status" value="1"/>
</dbReference>
<dbReference type="CDD" id="cd04480">
    <property type="entry name" value="RPA1_DBD_A_like"/>
    <property type="match status" value="1"/>
</dbReference>
<comment type="caution">
    <text evidence="8">The sequence shown here is derived from an EMBL/GenBank/DDBJ whole genome shotgun (WGS) entry which is preliminary data.</text>
</comment>
<dbReference type="GO" id="GO:0003723">
    <property type="term" value="F:RNA binding"/>
    <property type="evidence" value="ECO:0007669"/>
    <property type="project" value="InterPro"/>
</dbReference>
<dbReference type="InterPro" id="IPR002885">
    <property type="entry name" value="PPR_rpt"/>
</dbReference>
<dbReference type="GO" id="GO:0008270">
    <property type="term" value="F:zinc ion binding"/>
    <property type="evidence" value="ECO:0007669"/>
    <property type="project" value="InterPro"/>
</dbReference>
<dbReference type="GO" id="GO:0009451">
    <property type="term" value="P:RNA modification"/>
    <property type="evidence" value="ECO:0007669"/>
    <property type="project" value="InterPro"/>
</dbReference>
<dbReference type="PANTHER" id="PTHR47926:SF388">
    <property type="entry name" value="DYW DOMAIN-CONTAINING PROTEIN"/>
    <property type="match status" value="1"/>
</dbReference>
<dbReference type="Proteomes" id="UP001202328">
    <property type="component" value="Unassembled WGS sequence"/>
</dbReference>
<accession>A0AAD4XCU9</accession>
<evidence type="ECO:0000259" key="7">
    <source>
        <dbReference type="Pfam" id="PF16900"/>
    </source>
</evidence>
<dbReference type="InterPro" id="IPR031657">
    <property type="entry name" value="REPA_OB_2"/>
</dbReference>
<feature type="repeat" description="PPR" evidence="3">
    <location>
        <begin position="174"/>
        <end position="208"/>
    </location>
</feature>
<feature type="domain" description="Replication protein A OB" evidence="7">
    <location>
        <begin position="585"/>
        <end position="678"/>
    </location>
</feature>
<gene>
    <name evidence="8" type="ORF">MKW98_025518</name>
</gene>
<dbReference type="NCBIfam" id="TIGR00756">
    <property type="entry name" value="PPR"/>
    <property type="match status" value="2"/>
</dbReference>
<dbReference type="Gene3D" id="1.25.40.10">
    <property type="entry name" value="Tetratricopeptide repeat domain"/>
    <property type="match status" value="1"/>
</dbReference>
<organism evidence="8 9">
    <name type="scientific">Papaver atlanticum</name>
    <dbReference type="NCBI Taxonomy" id="357466"/>
    <lineage>
        <taxon>Eukaryota</taxon>
        <taxon>Viridiplantae</taxon>
        <taxon>Streptophyta</taxon>
        <taxon>Embryophyta</taxon>
        <taxon>Tracheophyta</taxon>
        <taxon>Spermatophyta</taxon>
        <taxon>Magnoliopsida</taxon>
        <taxon>Ranunculales</taxon>
        <taxon>Papaveraceae</taxon>
        <taxon>Papaveroideae</taxon>
        <taxon>Papaver</taxon>
    </lineage>
</organism>
<dbReference type="Pfam" id="PF16900">
    <property type="entry name" value="REPA_OB_2"/>
    <property type="match status" value="1"/>
</dbReference>
<dbReference type="InterPro" id="IPR012340">
    <property type="entry name" value="NA-bd_OB-fold"/>
</dbReference>
<evidence type="ECO:0000256" key="2">
    <source>
        <dbReference type="ARBA" id="ARBA00023125"/>
    </source>
</evidence>
<dbReference type="Pfam" id="PF02721">
    <property type="entry name" value="DUF223"/>
    <property type="match status" value="1"/>
</dbReference>
<keyword evidence="2" id="KW-0238">DNA-binding</keyword>
<feature type="domain" description="DYW" evidence="6">
    <location>
        <begin position="349"/>
        <end position="425"/>
    </location>
</feature>
<sequence length="734" mass="82462">MNQHSTTVSFTNIPSLPKLSSPKTLTMVFNSSFKKLKFASYSVFSGYETHLQPIRRRGSLGLVPRVSNRELLPHTTQRDDYYDELCKEGRIIDVIEDIEKHGESLDQNSLILIIQACIDSNSLVSGKRIHEYIMGSSRKSSISSFICKKLLEMFCKLGSVDDALKVLEEMPQPNLDSLNNAIMAFVKSGKCEEALRVFSVMKKKGFTPNESTFTGVLMACRSLGALEEGMAHLESMEKDYGITPLVEHYVSIVELLGKLRKISEAEAFINKVMPIGQNSILWEALRKHSSTGTNQRLAESSIASASGLNRSNKKRSKNNLISNQKRELPKKSEAYVKLKSLGEEMKAAGYVPDTKYVLHDIDEEAKEKALMYHSERLAIAYGLISTPEGTTLRIIKNLRICGDCHNAIKIISKIVEREIIVRDNKSLILKSCVALLILHYYGNTDMEGQSTCNFVQQTNFVDVGNPKIQARIVRSWEELNFYTGEVLSLDMLLIDSNGTILSASVPKNMIGKFGSPIQHGRIISIENYDIRRAKQTYRPVDTEHIIVFTPNTQVRVLDATRVSIPDYKYAFVEFESLPEQLEFGNSTLTDVVGKLISITPVKVVTRYDGKKITKREIGIENMRGQVIKVTLWGNSTALISRETIESHSKPVILVAVSTYVNEFRGKYSLASTNATKLYYNISIPEVEQLTKRSIAPIRGRSMVGELATQNRKSILELLDAVWDPKKQENNIFSC</sequence>
<keyword evidence="9" id="KW-1185">Reference proteome</keyword>
<dbReference type="Pfam" id="PF14432">
    <property type="entry name" value="DYW_deaminase"/>
    <property type="match status" value="1"/>
</dbReference>
<keyword evidence="1" id="KW-0677">Repeat</keyword>
<feature type="compositionally biased region" description="Polar residues" evidence="4">
    <location>
        <begin position="293"/>
        <end position="307"/>
    </location>
</feature>
<dbReference type="Gene3D" id="2.40.50.140">
    <property type="entry name" value="Nucleic acid-binding proteins"/>
    <property type="match status" value="2"/>
</dbReference>
<dbReference type="Pfam" id="PF01535">
    <property type="entry name" value="PPR"/>
    <property type="match status" value="1"/>
</dbReference>
<evidence type="ECO:0000313" key="9">
    <source>
        <dbReference type="Proteomes" id="UP001202328"/>
    </source>
</evidence>
<name>A0AAD4XCU9_9MAGN</name>
<proteinExistence type="predicted"/>
<evidence type="ECO:0000256" key="1">
    <source>
        <dbReference type="ARBA" id="ARBA00022737"/>
    </source>
</evidence>
<dbReference type="PANTHER" id="PTHR47926">
    <property type="entry name" value="PENTATRICOPEPTIDE REPEAT-CONTAINING PROTEIN"/>
    <property type="match status" value="1"/>
</dbReference>
<dbReference type="PROSITE" id="PS51375">
    <property type="entry name" value="PPR"/>
    <property type="match status" value="1"/>
</dbReference>
<dbReference type="InterPro" id="IPR046960">
    <property type="entry name" value="PPR_At4g14850-like_plant"/>
</dbReference>
<evidence type="ECO:0000256" key="4">
    <source>
        <dbReference type="SAM" id="MobiDB-lite"/>
    </source>
</evidence>
<evidence type="ECO:0000256" key="3">
    <source>
        <dbReference type="PROSITE-ProRule" id="PRU00708"/>
    </source>
</evidence>
<dbReference type="Pfam" id="PF13041">
    <property type="entry name" value="PPR_2"/>
    <property type="match status" value="1"/>
</dbReference>
<dbReference type="EMBL" id="JAJJMB010011896">
    <property type="protein sequence ID" value="KAI3895727.1"/>
    <property type="molecule type" value="Genomic_DNA"/>
</dbReference>
<evidence type="ECO:0000259" key="6">
    <source>
        <dbReference type="Pfam" id="PF14432"/>
    </source>
</evidence>
<dbReference type="InterPro" id="IPR003871">
    <property type="entry name" value="RFA1B/D_OB_1st"/>
</dbReference>
<evidence type="ECO:0000313" key="8">
    <source>
        <dbReference type="EMBL" id="KAI3895727.1"/>
    </source>
</evidence>
<dbReference type="InterPro" id="IPR011990">
    <property type="entry name" value="TPR-like_helical_dom_sf"/>
</dbReference>
<evidence type="ECO:0008006" key="10">
    <source>
        <dbReference type="Google" id="ProtNLM"/>
    </source>
</evidence>
<dbReference type="AlphaFoldDB" id="A0AAD4XCU9"/>
<protein>
    <recommendedName>
        <fullName evidence="10">Pentatricopeptide repeat-containing protein</fullName>
    </recommendedName>
</protein>
<dbReference type="GO" id="GO:0003677">
    <property type="term" value="F:DNA binding"/>
    <property type="evidence" value="ECO:0007669"/>
    <property type="project" value="UniProtKB-KW"/>
</dbReference>
<dbReference type="SUPFAM" id="SSF50249">
    <property type="entry name" value="Nucleic acid-binding proteins"/>
    <property type="match status" value="2"/>
</dbReference>
<feature type="region of interest" description="Disordered" evidence="4">
    <location>
        <begin position="293"/>
        <end position="324"/>
    </location>
</feature>
<feature type="domain" description="Replication protein A 70 kDa DNA-binding subunit B/D first OB fold" evidence="5">
    <location>
        <begin position="467"/>
        <end position="555"/>
    </location>
</feature>
<evidence type="ECO:0000259" key="5">
    <source>
        <dbReference type="Pfam" id="PF02721"/>
    </source>
</evidence>
<reference evidence="8" key="1">
    <citation type="submission" date="2022-04" db="EMBL/GenBank/DDBJ databases">
        <title>A functionally conserved STORR gene fusion in Papaver species that diverged 16.8 million years ago.</title>
        <authorList>
            <person name="Catania T."/>
        </authorList>
    </citation>
    <scope>NUCLEOTIDE SEQUENCE</scope>
    <source>
        <strain evidence="8">S-188037</strain>
    </source>
</reference>